<gene>
    <name evidence="7" type="ORF">SAMN06296036_11397</name>
</gene>
<feature type="domain" description="NfeD-like C-terminal" evidence="6">
    <location>
        <begin position="89"/>
        <end position="141"/>
    </location>
</feature>
<reference evidence="8" key="1">
    <citation type="submission" date="2017-04" db="EMBL/GenBank/DDBJ databases">
        <authorList>
            <person name="Varghese N."/>
            <person name="Submissions S."/>
        </authorList>
    </citation>
    <scope>NUCLEOTIDE SEQUENCE [LARGE SCALE GENOMIC DNA]</scope>
    <source>
        <strain evidence="8">RKEM611</strain>
    </source>
</reference>
<evidence type="ECO:0000256" key="5">
    <source>
        <dbReference type="SAM" id="Phobius"/>
    </source>
</evidence>
<protein>
    <submittedName>
        <fullName evidence="7">Membrane protein implicated in regulation of membrane protease activity</fullName>
    </submittedName>
</protein>
<name>A0A1Y6C566_9BACT</name>
<evidence type="ECO:0000313" key="8">
    <source>
        <dbReference type="Proteomes" id="UP000192907"/>
    </source>
</evidence>
<keyword evidence="7" id="KW-0645">Protease</keyword>
<comment type="subcellular location">
    <subcellularLocation>
        <location evidence="1">Membrane</location>
        <topology evidence="1">Multi-pass membrane protein</topology>
    </subcellularLocation>
</comment>
<dbReference type="InterPro" id="IPR052165">
    <property type="entry name" value="Membrane_assoc_protease"/>
</dbReference>
<dbReference type="GO" id="GO:0005886">
    <property type="term" value="C:plasma membrane"/>
    <property type="evidence" value="ECO:0007669"/>
    <property type="project" value="TreeGrafter"/>
</dbReference>
<dbReference type="AlphaFoldDB" id="A0A1Y6C566"/>
<keyword evidence="2 5" id="KW-0812">Transmembrane</keyword>
<dbReference type="EMBL" id="FWZT01000013">
    <property type="protein sequence ID" value="SMF43736.1"/>
    <property type="molecule type" value="Genomic_DNA"/>
</dbReference>
<keyword evidence="8" id="KW-1185">Reference proteome</keyword>
<feature type="transmembrane region" description="Helical" evidence="5">
    <location>
        <begin position="38"/>
        <end position="65"/>
    </location>
</feature>
<organism evidence="7 8">
    <name type="scientific">Pseudobacteriovorax antillogorgiicola</name>
    <dbReference type="NCBI Taxonomy" id="1513793"/>
    <lineage>
        <taxon>Bacteria</taxon>
        <taxon>Pseudomonadati</taxon>
        <taxon>Bdellovibrionota</taxon>
        <taxon>Oligoflexia</taxon>
        <taxon>Oligoflexales</taxon>
        <taxon>Pseudobacteriovoracaceae</taxon>
        <taxon>Pseudobacteriovorax</taxon>
    </lineage>
</organism>
<dbReference type="STRING" id="1513793.SAMN06296036_11397"/>
<dbReference type="InterPro" id="IPR012340">
    <property type="entry name" value="NA-bd_OB-fold"/>
</dbReference>
<dbReference type="Gene3D" id="2.40.50.140">
    <property type="entry name" value="Nucleic acid-binding proteins"/>
    <property type="match status" value="1"/>
</dbReference>
<feature type="transmembrane region" description="Helical" evidence="5">
    <location>
        <begin position="7"/>
        <end position="32"/>
    </location>
</feature>
<dbReference type="PANTHER" id="PTHR33507:SF3">
    <property type="entry name" value="INNER MEMBRANE PROTEIN YBBJ"/>
    <property type="match status" value="1"/>
</dbReference>
<dbReference type="Proteomes" id="UP000192907">
    <property type="component" value="Unassembled WGS sequence"/>
</dbReference>
<dbReference type="Pfam" id="PF01957">
    <property type="entry name" value="NfeD"/>
    <property type="match status" value="1"/>
</dbReference>
<dbReference type="GO" id="GO:0006508">
    <property type="term" value="P:proteolysis"/>
    <property type="evidence" value="ECO:0007669"/>
    <property type="project" value="UniProtKB-KW"/>
</dbReference>
<dbReference type="RefSeq" id="WP_132321147.1">
    <property type="nucleotide sequence ID" value="NZ_FWZT01000013.1"/>
</dbReference>
<evidence type="ECO:0000256" key="2">
    <source>
        <dbReference type="ARBA" id="ARBA00022692"/>
    </source>
</evidence>
<dbReference type="PANTHER" id="PTHR33507">
    <property type="entry name" value="INNER MEMBRANE PROTEIN YBBJ"/>
    <property type="match status" value="1"/>
</dbReference>
<evidence type="ECO:0000313" key="7">
    <source>
        <dbReference type="EMBL" id="SMF43736.1"/>
    </source>
</evidence>
<accession>A0A1Y6C566</accession>
<keyword evidence="7" id="KW-0378">Hydrolase</keyword>
<dbReference type="SUPFAM" id="SSF141322">
    <property type="entry name" value="NfeD domain-like"/>
    <property type="match status" value="1"/>
</dbReference>
<evidence type="ECO:0000256" key="1">
    <source>
        <dbReference type="ARBA" id="ARBA00004141"/>
    </source>
</evidence>
<keyword evidence="3 5" id="KW-1133">Transmembrane helix</keyword>
<proteinExistence type="predicted"/>
<keyword evidence="4 5" id="KW-0472">Membrane</keyword>
<dbReference type="GO" id="GO:0008233">
    <property type="term" value="F:peptidase activity"/>
    <property type="evidence" value="ECO:0007669"/>
    <property type="project" value="UniProtKB-KW"/>
</dbReference>
<evidence type="ECO:0000256" key="3">
    <source>
        <dbReference type="ARBA" id="ARBA00022989"/>
    </source>
</evidence>
<dbReference type="InterPro" id="IPR002810">
    <property type="entry name" value="NfeD-like_C"/>
</dbReference>
<evidence type="ECO:0000256" key="4">
    <source>
        <dbReference type="ARBA" id="ARBA00023136"/>
    </source>
</evidence>
<dbReference type="OrthoDB" id="338089at2"/>
<sequence>MDMMRFWLYFAIVCIVAEFFLPGAVLVFIGLAASVISLLIYLGLIDSWVTAFTMFFICALVNVLLIRTLCMRFFPGESRVANVEIDADAIGAVVLVTQDIHPESSGRIQYRNTTWEALSRETLTAGRQAVIVKRQGVAWVVSSLEKGTHT</sequence>
<evidence type="ECO:0000259" key="6">
    <source>
        <dbReference type="Pfam" id="PF01957"/>
    </source>
</evidence>